<evidence type="ECO:0000313" key="9">
    <source>
        <dbReference type="EMBL" id="MBP5856004.1"/>
    </source>
</evidence>
<organism evidence="9 10">
    <name type="scientific">Marivibrio halodurans</name>
    <dbReference type="NCBI Taxonomy" id="2039722"/>
    <lineage>
        <taxon>Bacteria</taxon>
        <taxon>Pseudomonadati</taxon>
        <taxon>Pseudomonadota</taxon>
        <taxon>Alphaproteobacteria</taxon>
        <taxon>Rhodospirillales</taxon>
        <taxon>Rhodospirillaceae</taxon>
        <taxon>Marivibrio</taxon>
    </lineage>
</organism>
<dbReference type="InterPro" id="IPR004089">
    <property type="entry name" value="MCPsignal_dom"/>
</dbReference>
<dbReference type="SMART" id="SM00304">
    <property type="entry name" value="HAMP"/>
    <property type="match status" value="2"/>
</dbReference>
<evidence type="ECO:0000259" key="7">
    <source>
        <dbReference type="PROSITE" id="PS50111"/>
    </source>
</evidence>
<evidence type="ECO:0000256" key="4">
    <source>
        <dbReference type="SAM" id="Coils"/>
    </source>
</evidence>
<feature type="transmembrane region" description="Helical" evidence="6">
    <location>
        <begin position="41"/>
        <end position="60"/>
    </location>
</feature>
<sequence length="702" mass="74291">MPADIPVLSDDFDAESSGPDSKGDAAGTLSRRMRARVTMRAVLLVIGLVVTIGAIGATLWGSNSAARLAMETLSASSAETLRILIEDRVRTQYTERAEQIAGEWARVQALAGAAREQDAERLGVETNFLFNDMLVTQGTFQLVGAIALDKDLQPLAHGEKGIEESVTADTSVRTQLLARDKAAQRKPISFLWRTGDGRPVHSVITPIGGFRVDGFLEVVSDPTAALNGLARAMGGDFRLLTTDGTVILDEAMRSAASPEGGGDGPQVAEGNGEGANSATIVEPTDTAESGVPITVDIPADTGQVWARAAVTRDSSVFYKAVEDARNEALVVMIAVFVLAWALGYGLMRAVVFRPLTGMADAMTRIGRGDTDVDIPRTGRDEMGAMATALGDLRTARRELERMRAEEDARRREEVARTEAQQQEIKDRLEAMAGRLNGELESTVEGVRYSMNELTEVSDRLGHASEDANRRAGDVAGAAQAATRSTDHVVQATGEVVRSFEEVADLADKADGATGRVAEAAETASGSIHALVSDAQRISEVIDMIRGISDQTNLLALNATIEAARAGEAGKGFAVVANEVKTLAARTSEATEEVTERIGAVQGRTDAAAGAIAGVTSTVEEVNAISRRISVTVRERGEAARSIIEHVEQAAEQTRRVTADIAEVSEVSTAVGEHASAVRARSGEVSERLATLQAALKKIVDEA</sequence>
<protein>
    <submittedName>
        <fullName evidence="9">HAMP domain-containing protein</fullName>
    </submittedName>
</protein>
<dbReference type="PANTHER" id="PTHR32089">
    <property type="entry name" value="METHYL-ACCEPTING CHEMOTAXIS PROTEIN MCPB"/>
    <property type="match status" value="1"/>
</dbReference>
<dbReference type="GO" id="GO:0007165">
    <property type="term" value="P:signal transduction"/>
    <property type="evidence" value="ECO:0007669"/>
    <property type="project" value="UniProtKB-KW"/>
</dbReference>
<evidence type="ECO:0000259" key="8">
    <source>
        <dbReference type="PROSITE" id="PS50885"/>
    </source>
</evidence>
<dbReference type="PROSITE" id="PS50111">
    <property type="entry name" value="CHEMOTAXIS_TRANSDUC_2"/>
    <property type="match status" value="1"/>
</dbReference>
<feature type="domain" description="Methyl-accepting transducer" evidence="7">
    <location>
        <begin position="449"/>
        <end position="675"/>
    </location>
</feature>
<comment type="caution">
    <text evidence="9">The sequence shown here is derived from an EMBL/GenBank/DDBJ whole genome shotgun (WGS) entry which is preliminary data.</text>
</comment>
<dbReference type="Gene3D" id="1.10.287.950">
    <property type="entry name" value="Methyl-accepting chemotaxis protein"/>
    <property type="match status" value="1"/>
</dbReference>
<dbReference type="CDD" id="cd06225">
    <property type="entry name" value="HAMP"/>
    <property type="match status" value="1"/>
</dbReference>
<keyword evidence="6" id="KW-0472">Membrane</keyword>
<evidence type="ECO:0000256" key="2">
    <source>
        <dbReference type="ARBA" id="ARBA00029447"/>
    </source>
</evidence>
<gene>
    <name evidence="9" type="ORF">KAJ83_03220</name>
</gene>
<dbReference type="SUPFAM" id="SSF58104">
    <property type="entry name" value="Methyl-accepting chemotaxis protein (MCP) signaling domain"/>
    <property type="match status" value="1"/>
</dbReference>
<dbReference type="Pfam" id="PF00015">
    <property type="entry name" value="MCPsignal"/>
    <property type="match status" value="1"/>
</dbReference>
<evidence type="ECO:0000256" key="5">
    <source>
        <dbReference type="SAM" id="MobiDB-lite"/>
    </source>
</evidence>
<dbReference type="SMART" id="SM00283">
    <property type="entry name" value="MA"/>
    <property type="match status" value="1"/>
</dbReference>
<dbReference type="PROSITE" id="PS50885">
    <property type="entry name" value="HAMP"/>
    <property type="match status" value="1"/>
</dbReference>
<feature type="domain" description="HAMP" evidence="8">
    <location>
        <begin position="349"/>
        <end position="401"/>
    </location>
</feature>
<dbReference type="GO" id="GO:0016020">
    <property type="term" value="C:membrane"/>
    <property type="evidence" value="ECO:0007669"/>
    <property type="project" value="InterPro"/>
</dbReference>
<dbReference type="Proteomes" id="UP000672602">
    <property type="component" value="Unassembled WGS sequence"/>
</dbReference>
<dbReference type="RefSeq" id="WP_210680558.1">
    <property type="nucleotide sequence ID" value="NZ_JAGMWN010000001.1"/>
</dbReference>
<keyword evidence="4" id="KW-0175">Coiled coil</keyword>
<keyword evidence="6" id="KW-0812">Transmembrane</keyword>
<dbReference type="InterPro" id="IPR003660">
    <property type="entry name" value="HAMP_dom"/>
</dbReference>
<reference evidence="9" key="1">
    <citation type="submission" date="2021-04" db="EMBL/GenBank/DDBJ databases">
        <authorList>
            <person name="Zhang D.-C."/>
        </authorList>
    </citation>
    <scope>NUCLEOTIDE SEQUENCE</scope>
    <source>
        <strain evidence="9">CGMCC 1.15697</strain>
    </source>
</reference>
<evidence type="ECO:0000256" key="3">
    <source>
        <dbReference type="PROSITE-ProRule" id="PRU00284"/>
    </source>
</evidence>
<accession>A0A8J7RZN9</accession>
<feature type="region of interest" description="Disordered" evidence="5">
    <location>
        <begin position="255"/>
        <end position="278"/>
    </location>
</feature>
<feature type="region of interest" description="Disordered" evidence="5">
    <location>
        <begin position="467"/>
        <end position="486"/>
    </location>
</feature>
<dbReference type="PANTHER" id="PTHR32089:SF112">
    <property type="entry name" value="LYSOZYME-LIKE PROTEIN-RELATED"/>
    <property type="match status" value="1"/>
</dbReference>
<dbReference type="Gene3D" id="6.10.340.10">
    <property type="match status" value="1"/>
</dbReference>
<comment type="similarity">
    <text evidence="2">Belongs to the methyl-accepting chemotaxis (MCP) protein family.</text>
</comment>
<dbReference type="Pfam" id="PF00672">
    <property type="entry name" value="HAMP"/>
    <property type="match status" value="1"/>
</dbReference>
<keyword evidence="6" id="KW-1133">Transmembrane helix</keyword>
<evidence type="ECO:0000256" key="6">
    <source>
        <dbReference type="SAM" id="Phobius"/>
    </source>
</evidence>
<keyword evidence="10" id="KW-1185">Reference proteome</keyword>
<evidence type="ECO:0000313" key="10">
    <source>
        <dbReference type="Proteomes" id="UP000672602"/>
    </source>
</evidence>
<dbReference type="EMBL" id="JAGMWN010000001">
    <property type="protein sequence ID" value="MBP5856004.1"/>
    <property type="molecule type" value="Genomic_DNA"/>
</dbReference>
<dbReference type="AlphaFoldDB" id="A0A8J7RZN9"/>
<feature type="coiled-coil region" evidence="4">
    <location>
        <begin position="385"/>
        <end position="422"/>
    </location>
</feature>
<proteinExistence type="inferred from homology"/>
<feature type="region of interest" description="Disordered" evidence="5">
    <location>
        <begin position="1"/>
        <end position="29"/>
    </location>
</feature>
<feature type="transmembrane region" description="Helical" evidence="6">
    <location>
        <begin position="328"/>
        <end position="347"/>
    </location>
</feature>
<evidence type="ECO:0000256" key="1">
    <source>
        <dbReference type="ARBA" id="ARBA00023224"/>
    </source>
</evidence>
<keyword evidence="1 3" id="KW-0807">Transducer</keyword>
<name>A0A8J7RZN9_9PROT</name>